<gene>
    <name evidence="17" type="ORF">PH603_11835</name>
</gene>
<protein>
    <submittedName>
        <fullName evidence="17">Sterol desaturase family protein</fullName>
    </submittedName>
</protein>
<dbReference type="GO" id="GO:0005506">
    <property type="term" value="F:iron ion binding"/>
    <property type="evidence" value="ECO:0007669"/>
    <property type="project" value="InterPro"/>
</dbReference>
<keyword evidence="5" id="KW-0479">Metal-binding</keyword>
<dbReference type="PANTHER" id="PTHR12863:SF1">
    <property type="entry name" value="FATTY ACID 2-HYDROXYLASE"/>
    <property type="match status" value="1"/>
</dbReference>
<keyword evidence="3" id="KW-0444">Lipid biosynthesis</keyword>
<feature type="region of interest" description="Disordered" evidence="14">
    <location>
        <begin position="241"/>
        <end position="262"/>
    </location>
</feature>
<keyword evidence="9 15" id="KW-1133">Transmembrane helix</keyword>
<evidence type="ECO:0000259" key="16">
    <source>
        <dbReference type="Pfam" id="PF04116"/>
    </source>
</evidence>
<evidence type="ECO:0000256" key="15">
    <source>
        <dbReference type="SAM" id="Phobius"/>
    </source>
</evidence>
<evidence type="ECO:0000256" key="14">
    <source>
        <dbReference type="SAM" id="MobiDB-lite"/>
    </source>
</evidence>
<dbReference type="GO" id="GO:0006633">
    <property type="term" value="P:fatty acid biosynthetic process"/>
    <property type="evidence" value="ECO:0007669"/>
    <property type="project" value="UniProtKB-KW"/>
</dbReference>
<reference evidence="17" key="1">
    <citation type="submission" date="2023-01" db="EMBL/GenBank/DDBJ databases">
        <title>The genome sequence of Kordiimonadaceae bacterium 6D33.</title>
        <authorList>
            <person name="Liu Y."/>
        </authorList>
    </citation>
    <scope>NUCLEOTIDE SEQUENCE</scope>
    <source>
        <strain evidence="17">6D33</strain>
    </source>
</reference>
<dbReference type="GO" id="GO:0080132">
    <property type="term" value="F:fatty acid 2-hydroxylase activity"/>
    <property type="evidence" value="ECO:0007669"/>
    <property type="project" value="InterPro"/>
</dbReference>
<dbReference type="EMBL" id="CP116805">
    <property type="protein sequence ID" value="WCL53225.1"/>
    <property type="molecule type" value="Genomic_DNA"/>
</dbReference>
<keyword evidence="4 15" id="KW-0812">Transmembrane</keyword>
<evidence type="ECO:0000256" key="1">
    <source>
        <dbReference type="ARBA" id="ARBA00001947"/>
    </source>
</evidence>
<comment type="cofactor">
    <cofactor evidence="1">
        <name>Zn(2+)</name>
        <dbReference type="ChEBI" id="CHEBI:29105"/>
    </cofactor>
</comment>
<keyword evidence="7" id="KW-0276">Fatty acid metabolism</keyword>
<evidence type="ECO:0000256" key="2">
    <source>
        <dbReference type="ARBA" id="ARBA00004477"/>
    </source>
</evidence>
<evidence type="ECO:0000256" key="10">
    <source>
        <dbReference type="ARBA" id="ARBA00023002"/>
    </source>
</evidence>
<evidence type="ECO:0000256" key="12">
    <source>
        <dbReference type="ARBA" id="ARBA00023136"/>
    </source>
</evidence>
<evidence type="ECO:0000256" key="3">
    <source>
        <dbReference type="ARBA" id="ARBA00022516"/>
    </source>
</evidence>
<evidence type="ECO:0000256" key="8">
    <source>
        <dbReference type="ARBA" id="ARBA00022833"/>
    </source>
</evidence>
<dbReference type="InterPro" id="IPR014430">
    <property type="entry name" value="Scs7"/>
</dbReference>
<dbReference type="GO" id="GO:0016020">
    <property type="term" value="C:membrane"/>
    <property type="evidence" value="ECO:0007669"/>
    <property type="project" value="InterPro"/>
</dbReference>
<evidence type="ECO:0000256" key="11">
    <source>
        <dbReference type="ARBA" id="ARBA00023098"/>
    </source>
</evidence>
<keyword evidence="12 15" id="KW-0472">Membrane</keyword>
<sequence>MRFSFLKQKSHYLDKMTIKELVVAFFGYYAVQVYLVLAAVSLYVAFTYGTSLLMGLAAAAIAIALYPLSWYITHRWILHGQWLYKNPLTAPLWKRIHYDHHQDPHHLEVLFGALYTTLPAIGIVTIPAGYYLDGIGGAGAGFAAGVLWTCFYEFCHCIQHLNYKPKNAFLKHMKEQHMMHHFHDEDGNYGITSFFWDKLFGTYYLRKERPVKSTTVFNLGYTEEVAAVYPWVANLSGGVDDRRPREKRDGYKSGAEDTKAAE</sequence>
<keyword evidence="11" id="KW-0443">Lipid metabolism</keyword>
<keyword evidence="8" id="KW-0862">Zinc</keyword>
<dbReference type="Pfam" id="PF04116">
    <property type="entry name" value="FA_hydroxylase"/>
    <property type="match status" value="1"/>
</dbReference>
<feature type="transmembrane region" description="Helical" evidence="15">
    <location>
        <begin position="21"/>
        <end position="46"/>
    </location>
</feature>
<dbReference type="AlphaFoldDB" id="A0AAE9XSG9"/>
<evidence type="ECO:0000256" key="6">
    <source>
        <dbReference type="ARBA" id="ARBA00022824"/>
    </source>
</evidence>
<evidence type="ECO:0000256" key="7">
    <source>
        <dbReference type="ARBA" id="ARBA00022832"/>
    </source>
</evidence>
<dbReference type="Proteomes" id="UP001217500">
    <property type="component" value="Chromosome"/>
</dbReference>
<evidence type="ECO:0000313" key="17">
    <source>
        <dbReference type="EMBL" id="WCL53225.1"/>
    </source>
</evidence>
<name>A0AAE9XSG9_9PROT</name>
<organism evidence="17 18">
    <name type="scientific">Gimibacter soli</name>
    <dbReference type="NCBI Taxonomy" id="3024400"/>
    <lineage>
        <taxon>Bacteria</taxon>
        <taxon>Pseudomonadati</taxon>
        <taxon>Pseudomonadota</taxon>
        <taxon>Alphaproteobacteria</taxon>
        <taxon>Kordiimonadales</taxon>
        <taxon>Temperatibacteraceae</taxon>
        <taxon>Gimibacter</taxon>
    </lineage>
</organism>
<proteinExistence type="predicted"/>
<evidence type="ECO:0000313" key="18">
    <source>
        <dbReference type="Proteomes" id="UP001217500"/>
    </source>
</evidence>
<evidence type="ECO:0000256" key="5">
    <source>
        <dbReference type="ARBA" id="ARBA00022723"/>
    </source>
</evidence>
<keyword evidence="10" id="KW-0560">Oxidoreductase</keyword>
<evidence type="ECO:0000256" key="9">
    <source>
        <dbReference type="ARBA" id="ARBA00022989"/>
    </source>
</evidence>
<keyword evidence="18" id="KW-1185">Reference proteome</keyword>
<dbReference type="InterPro" id="IPR006694">
    <property type="entry name" value="Fatty_acid_hydroxylase"/>
</dbReference>
<comment type="subcellular location">
    <subcellularLocation>
        <location evidence="2">Endoplasmic reticulum membrane</location>
        <topology evidence="2">Multi-pass membrane protein</topology>
    </subcellularLocation>
</comment>
<keyword evidence="6" id="KW-0256">Endoplasmic reticulum</keyword>
<evidence type="ECO:0000256" key="4">
    <source>
        <dbReference type="ARBA" id="ARBA00022692"/>
    </source>
</evidence>
<evidence type="ECO:0000256" key="13">
    <source>
        <dbReference type="ARBA" id="ARBA00023160"/>
    </source>
</evidence>
<dbReference type="RefSeq" id="WP_289502737.1">
    <property type="nucleotide sequence ID" value="NZ_CP116805.1"/>
</dbReference>
<dbReference type="PANTHER" id="PTHR12863">
    <property type="entry name" value="FATTY ACID HYDROXYLASE"/>
    <property type="match status" value="1"/>
</dbReference>
<keyword evidence="13" id="KW-0275">Fatty acid biosynthesis</keyword>
<feature type="transmembrane region" description="Helical" evidence="15">
    <location>
        <begin position="52"/>
        <end position="72"/>
    </location>
</feature>
<feature type="domain" description="Fatty acid hydroxylase" evidence="16">
    <location>
        <begin position="60"/>
        <end position="202"/>
    </location>
</feature>
<accession>A0AAE9XSG9</accession>
<dbReference type="KEGG" id="gso:PH603_11835"/>